<evidence type="ECO:0000256" key="2">
    <source>
        <dbReference type="SAM" id="Phobius"/>
    </source>
</evidence>
<dbReference type="Gene3D" id="1.10.101.10">
    <property type="entry name" value="PGBD-like superfamily/PGBD"/>
    <property type="match status" value="1"/>
</dbReference>
<dbReference type="RefSeq" id="WP_163743292.1">
    <property type="nucleotide sequence ID" value="NZ_JAAGOA010000023.1"/>
</dbReference>
<dbReference type="Gene3D" id="2.40.420.20">
    <property type="match status" value="1"/>
</dbReference>
<keyword evidence="2" id="KW-0472">Membrane</keyword>
<accession>A0A6L9SE45</accession>
<gene>
    <name evidence="3" type="ORF">G1H10_25605</name>
</gene>
<keyword evidence="2" id="KW-0812">Transmembrane</keyword>
<feature type="region of interest" description="Disordered" evidence="1">
    <location>
        <begin position="270"/>
        <end position="299"/>
    </location>
</feature>
<evidence type="ECO:0000313" key="4">
    <source>
        <dbReference type="Proteomes" id="UP000475214"/>
    </source>
</evidence>
<sequence length="394" mass="40713">MNEYTTDLDDDDAEQPATRRPPRRRRWWLSAGVVALLAAGAGATYWYLDADDGDDDDLAAAETSGPVDTAEVTRETIADIRSFEGTLGHGAAFTVTTAGEGIVTRIADQGTTVERGDELFRLNERPVTALIGTIPMYRDLLQGSVGVDVEQLITNLTELGYADCTAEDEFTWCVDAAVRDWQEALGVEETGVVAQTDVVFVPRATRVDTLRSDVGGALTPGSPVLDITGSEQVVSLEIDVNERDLLSVDTQVTVELPSGDEVTGTVTAANVEPAGTGGGGGDGGDGGSSGDGSGDSAEDDALTAVEVTLADEVDDAFLGGPVDVVIEVDQREDVLTVPVNALLALAEGGHGVEVVADDGTTSIVGVETGLFAAGRVEVSGDGISEGTVVGVAAR</sequence>
<dbReference type="SUPFAM" id="SSF47090">
    <property type="entry name" value="PGBD-like"/>
    <property type="match status" value="1"/>
</dbReference>
<dbReference type="InterPro" id="IPR036366">
    <property type="entry name" value="PGBDSf"/>
</dbReference>
<dbReference type="GO" id="GO:0015562">
    <property type="term" value="F:efflux transmembrane transporter activity"/>
    <property type="evidence" value="ECO:0007669"/>
    <property type="project" value="TreeGrafter"/>
</dbReference>
<feature type="transmembrane region" description="Helical" evidence="2">
    <location>
        <begin position="27"/>
        <end position="48"/>
    </location>
</feature>
<dbReference type="InterPro" id="IPR036365">
    <property type="entry name" value="PGBD-like_sf"/>
</dbReference>
<proteinExistence type="predicted"/>
<reference evidence="3 4" key="1">
    <citation type="submission" date="2020-02" db="EMBL/GenBank/DDBJ databases">
        <authorList>
            <person name="Li X.-J."/>
            <person name="Han X.-M."/>
        </authorList>
    </citation>
    <scope>NUCLEOTIDE SEQUENCE [LARGE SCALE GENOMIC DNA]</scope>
    <source>
        <strain evidence="3 4">CCTCC AB 2017055</strain>
    </source>
</reference>
<dbReference type="EMBL" id="JAAGOA010000023">
    <property type="protein sequence ID" value="NEE03546.1"/>
    <property type="molecule type" value="Genomic_DNA"/>
</dbReference>
<dbReference type="Proteomes" id="UP000475214">
    <property type="component" value="Unassembled WGS sequence"/>
</dbReference>
<feature type="compositionally biased region" description="Acidic residues" evidence="1">
    <location>
        <begin position="1"/>
        <end position="14"/>
    </location>
</feature>
<evidence type="ECO:0000313" key="3">
    <source>
        <dbReference type="EMBL" id="NEE03546.1"/>
    </source>
</evidence>
<dbReference type="GO" id="GO:1990281">
    <property type="term" value="C:efflux pump complex"/>
    <property type="evidence" value="ECO:0007669"/>
    <property type="project" value="TreeGrafter"/>
</dbReference>
<protein>
    <submittedName>
        <fullName evidence="3">Efflux RND transporter periplasmic adaptor subunit</fullName>
    </submittedName>
</protein>
<evidence type="ECO:0000256" key="1">
    <source>
        <dbReference type="SAM" id="MobiDB-lite"/>
    </source>
</evidence>
<feature type="region of interest" description="Disordered" evidence="1">
    <location>
        <begin position="1"/>
        <end position="22"/>
    </location>
</feature>
<keyword evidence="4" id="KW-1185">Reference proteome</keyword>
<dbReference type="PANTHER" id="PTHR30469">
    <property type="entry name" value="MULTIDRUG RESISTANCE PROTEIN MDTA"/>
    <property type="match status" value="1"/>
</dbReference>
<comment type="caution">
    <text evidence="3">The sequence shown here is derived from an EMBL/GenBank/DDBJ whole genome shotgun (WGS) entry which is preliminary data.</text>
</comment>
<feature type="compositionally biased region" description="Gly residues" evidence="1">
    <location>
        <begin position="275"/>
        <end position="293"/>
    </location>
</feature>
<name>A0A6L9SE45_9ACTN</name>
<keyword evidence="2" id="KW-1133">Transmembrane helix</keyword>
<dbReference type="AlphaFoldDB" id="A0A6L9SE45"/>
<organism evidence="3 4">
    <name type="scientific">Phytoactinopolyspora halotolerans</name>
    <dbReference type="NCBI Taxonomy" id="1981512"/>
    <lineage>
        <taxon>Bacteria</taxon>
        <taxon>Bacillati</taxon>
        <taxon>Actinomycetota</taxon>
        <taxon>Actinomycetes</taxon>
        <taxon>Jiangellales</taxon>
        <taxon>Jiangellaceae</taxon>
        <taxon>Phytoactinopolyspora</taxon>
    </lineage>
</organism>